<dbReference type="GO" id="GO:0016020">
    <property type="term" value="C:membrane"/>
    <property type="evidence" value="ECO:0007669"/>
    <property type="project" value="UniProtKB-SubCell"/>
</dbReference>
<sequence length="310" mass="34614">MDGNQLLLWVGFNLFVLAMLALDLGVFHRQAHAVTIKEATVWSTVWIALALAFNVGVYLWRGPETALEFLTGYLIEKSLSVDNIFVFLMIFSYFSVPAALQHRVLFWGIIGALIMRGIFIAVGATLLAKFHWIIYVFGGFLVLTGIKMGVQKDTDIHPERNPVLRFFRQWMPITEGYDGEHFLVRRAGRLFATPLFLVLLMVETTDLIFALDSIPAIFAVTRDPFIVYTSNVFAILGLRSLFFLLAGIMGLFRYLKLGLAVVLVFVGVKMMIVEIYKIPIAASLGVVFGVLAISVLASVLIPHHTGKTEP</sequence>
<dbReference type="InterPro" id="IPR005496">
    <property type="entry name" value="Integral_membrane_TerC"/>
</dbReference>
<reference evidence="7" key="1">
    <citation type="submission" date="2022-03" db="EMBL/GenBank/DDBJ databases">
        <title>Complete genome sequence of Caldinitratiruptor microaerophilus.</title>
        <authorList>
            <person name="Mukaiyama R."/>
            <person name="Nishiyama T."/>
            <person name="Ueda K."/>
        </authorList>
    </citation>
    <scope>NUCLEOTIDE SEQUENCE</scope>
    <source>
        <strain evidence="7">JCM 16183</strain>
    </source>
</reference>
<feature type="transmembrane region" description="Helical" evidence="6">
    <location>
        <begin position="195"/>
        <end position="219"/>
    </location>
</feature>
<feature type="transmembrane region" description="Helical" evidence="6">
    <location>
        <begin position="225"/>
        <end position="247"/>
    </location>
</feature>
<feature type="transmembrane region" description="Helical" evidence="6">
    <location>
        <begin position="39"/>
        <end position="60"/>
    </location>
</feature>
<keyword evidence="5 6" id="KW-0472">Membrane</keyword>
<keyword evidence="3 6" id="KW-0812">Transmembrane</keyword>
<evidence type="ECO:0000313" key="8">
    <source>
        <dbReference type="Proteomes" id="UP001163687"/>
    </source>
</evidence>
<dbReference type="Proteomes" id="UP001163687">
    <property type="component" value="Chromosome"/>
</dbReference>
<name>A0AA35CR98_9FIRM</name>
<feature type="transmembrane region" description="Helical" evidence="6">
    <location>
        <begin position="254"/>
        <end position="272"/>
    </location>
</feature>
<comment type="subcellular location">
    <subcellularLocation>
        <location evidence="1">Membrane</location>
        <topology evidence="1">Multi-pass membrane protein</topology>
    </subcellularLocation>
</comment>
<keyword evidence="4 6" id="KW-1133">Transmembrane helix</keyword>
<proteinExistence type="inferred from homology"/>
<evidence type="ECO:0000256" key="3">
    <source>
        <dbReference type="ARBA" id="ARBA00022692"/>
    </source>
</evidence>
<keyword evidence="8" id="KW-1185">Reference proteome</keyword>
<dbReference type="Pfam" id="PF03741">
    <property type="entry name" value="TerC"/>
    <property type="match status" value="1"/>
</dbReference>
<feature type="transmembrane region" description="Helical" evidence="6">
    <location>
        <begin position="278"/>
        <end position="301"/>
    </location>
</feature>
<feature type="transmembrane region" description="Helical" evidence="6">
    <location>
        <begin position="105"/>
        <end position="126"/>
    </location>
</feature>
<dbReference type="PANTHER" id="PTHR30238">
    <property type="entry name" value="MEMBRANE BOUND PREDICTED REDOX MODULATOR"/>
    <property type="match status" value="1"/>
</dbReference>
<dbReference type="EMBL" id="AP025628">
    <property type="protein sequence ID" value="BDG62350.1"/>
    <property type="molecule type" value="Genomic_DNA"/>
</dbReference>
<dbReference type="AlphaFoldDB" id="A0AA35CR98"/>
<evidence type="ECO:0000256" key="5">
    <source>
        <dbReference type="ARBA" id="ARBA00023136"/>
    </source>
</evidence>
<gene>
    <name evidence="7" type="ORF">caldi_34400</name>
</gene>
<evidence type="ECO:0000256" key="1">
    <source>
        <dbReference type="ARBA" id="ARBA00004141"/>
    </source>
</evidence>
<dbReference type="KEGG" id="cmic:caldi_34400"/>
<feature type="transmembrane region" description="Helical" evidence="6">
    <location>
        <begin position="6"/>
        <end position="27"/>
    </location>
</feature>
<dbReference type="NCBIfam" id="TIGR03718">
    <property type="entry name" value="R_switched_Alx"/>
    <property type="match status" value="1"/>
</dbReference>
<dbReference type="PANTHER" id="PTHR30238:SF0">
    <property type="entry name" value="THYLAKOID MEMBRANE PROTEIN TERC, CHLOROPLASTIC"/>
    <property type="match status" value="1"/>
</dbReference>
<accession>A0AA35CR98</accession>
<feature type="transmembrane region" description="Helical" evidence="6">
    <location>
        <begin position="132"/>
        <end position="150"/>
    </location>
</feature>
<evidence type="ECO:0000256" key="6">
    <source>
        <dbReference type="SAM" id="Phobius"/>
    </source>
</evidence>
<dbReference type="RefSeq" id="WP_264842938.1">
    <property type="nucleotide sequence ID" value="NZ_AP025628.1"/>
</dbReference>
<protein>
    <submittedName>
        <fullName evidence="7">Membrane protein</fullName>
    </submittedName>
</protein>
<feature type="transmembrane region" description="Helical" evidence="6">
    <location>
        <begin position="80"/>
        <end position="100"/>
    </location>
</feature>
<comment type="similarity">
    <text evidence="2">Belongs to the TerC family.</text>
</comment>
<organism evidence="7 8">
    <name type="scientific">Caldinitratiruptor microaerophilus</name>
    <dbReference type="NCBI Taxonomy" id="671077"/>
    <lineage>
        <taxon>Bacteria</taxon>
        <taxon>Bacillati</taxon>
        <taxon>Bacillota</taxon>
        <taxon>Clostridia</taxon>
        <taxon>Eubacteriales</taxon>
        <taxon>Symbiobacteriaceae</taxon>
        <taxon>Caldinitratiruptor</taxon>
    </lineage>
</organism>
<dbReference type="InterPro" id="IPR022369">
    <property type="entry name" value="Integral_membrane_TerC_rswitch"/>
</dbReference>
<evidence type="ECO:0000256" key="4">
    <source>
        <dbReference type="ARBA" id="ARBA00022989"/>
    </source>
</evidence>
<evidence type="ECO:0000256" key="2">
    <source>
        <dbReference type="ARBA" id="ARBA00007511"/>
    </source>
</evidence>
<evidence type="ECO:0000313" key="7">
    <source>
        <dbReference type="EMBL" id="BDG62350.1"/>
    </source>
</evidence>